<dbReference type="AlphaFoldDB" id="A0AAV0Q1Z6"/>
<dbReference type="PANTHER" id="PTHR47592:SF29">
    <property type="entry name" value="ZINC FINGER, CCHC-TYPE"/>
    <property type="match status" value="1"/>
</dbReference>
<comment type="caution">
    <text evidence="2">The sequence shown here is derived from an EMBL/GenBank/DDBJ whole genome shotgun (WGS) entry which is preliminary data.</text>
</comment>
<gene>
    <name evidence="2" type="ORF">LITE_LOCUS40812</name>
</gene>
<evidence type="ECO:0000313" key="2">
    <source>
        <dbReference type="EMBL" id="CAI0476507.1"/>
    </source>
</evidence>
<sequence length="128" mass="14391">MAIVMLGKDLTIKAHKDDDVAWWVDSGANIHVSKDRKWFKTYKPVEDGCVLHMGNESTAPVEGRGTVELEFTSGKILVLRDVLHVPKIRKNLVSGSVLNKLGYRQVYDSDRYVLSKSGVFVGFGYYNN</sequence>
<organism evidence="2 3">
    <name type="scientific">Linum tenue</name>
    <dbReference type="NCBI Taxonomy" id="586396"/>
    <lineage>
        <taxon>Eukaryota</taxon>
        <taxon>Viridiplantae</taxon>
        <taxon>Streptophyta</taxon>
        <taxon>Embryophyta</taxon>
        <taxon>Tracheophyta</taxon>
        <taxon>Spermatophyta</taxon>
        <taxon>Magnoliopsida</taxon>
        <taxon>eudicotyledons</taxon>
        <taxon>Gunneridae</taxon>
        <taxon>Pentapetalae</taxon>
        <taxon>rosids</taxon>
        <taxon>fabids</taxon>
        <taxon>Malpighiales</taxon>
        <taxon>Linaceae</taxon>
        <taxon>Linum</taxon>
    </lineage>
</organism>
<dbReference type="PANTHER" id="PTHR47592">
    <property type="entry name" value="PBF68 PROTEIN"/>
    <property type="match status" value="1"/>
</dbReference>
<feature type="non-terminal residue" evidence="2">
    <location>
        <position position="128"/>
    </location>
</feature>
<reference evidence="2" key="1">
    <citation type="submission" date="2022-08" db="EMBL/GenBank/DDBJ databases">
        <authorList>
            <person name="Gutierrez-Valencia J."/>
        </authorList>
    </citation>
    <scope>NUCLEOTIDE SEQUENCE</scope>
</reference>
<evidence type="ECO:0000313" key="3">
    <source>
        <dbReference type="Proteomes" id="UP001154282"/>
    </source>
</evidence>
<dbReference type="Proteomes" id="UP001154282">
    <property type="component" value="Unassembled WGS sequence"/>
</dbReference>
<protein>
    <recommendedName>
        <fullName evidence="1">Retrovirus-related Pol polyprotein from transposon TNT 1-94-like beta-barrel domain-containing protein</fullName>
    </recommendedName>
</protein>
<accession>A0AAV0Q1Z6</accession>
<keyword evidence="3" id="KW-1185">Reference proteome</keyword>
<dbReference type="EMBL" id="CAMGYJ010000009">
    <property type="protein sequence ID" value="CAI0476507.1"/>
    <property type="molecule type" value="Genomic_DNA"/>
</dbReference>
<name>A0AAV0Q1Z6_9ROSI</name>
<feature type="domain" description="Retrovirus-related Pol polyprotein from transposon TNT 1-94-like beta-barrel" evidence="1">
    <location>
        <begin position="22"/>
        <end position="103"/>
    </location>
</feature>
<evidence type="ECO:0000259" key="1">
    <source>
        <dbReference type="Pfam" id="PF22936"/>
    </source>
</evidence>
<proteinExistence type="predicted"/>
<dbReference type="Pfam" id="PF22936">
    <property type="entry name" value="Pol_BBD"/>
    <property type="match status" value="1"/>
</dbReference>
<dbReference type="InterPro" id="IPR054722">
    <property type="entry name" value="PolX-like_BBD"/>
</dbReference>